<accession>A0A3Q8BYC9</accession>
<feature type="transmembrane region" description="Helical" evidence="9">
    <location>
        <begin position="77"/>
        <end position="101"/>
    </location>
</feature>
<dbReference type="InterPro" id="IPR024791">
    <property type="entry name" value="Cyt_c/ubiquinol_Oxase_su3"/>
</dbReference>
<gene>
    <name evidence="11" type="primary">cox3</name>
</gene>
<evidence type="ECO:0000256" key="8">
    <source>
        <dbReference type="RuleBase" id="RU003375"/>
    </source>
</evidence>
<feature type="transmembrane region" description="Helical" evidence="9">
    <location>
        <begin position="190"/>
        <end position="218"/>
    </location>
</feature>
<dbReference type="EMBL" id="KY656894">
    <property type="protein sequence ID" value="ATU74585.1"/>
    <property type="molecule type" value="Genomic_DNA"/>
</dbReference>
<evidence type="ECO:0000256" key="2">
    <source>
        <dbReference type="ARBA" id="ARBA00010581"/>
    </source>
</evidence>
<proteinExistence type="inferred from homology"/>
<dbReference type="InterPro" id="IPR033945">
    <property type="entry name" value="Cyt_c_oxase_su3_dom"/>
</dbReference>
<organism evidence="11">
    <name type="scientific">Liposcelis bostrychophila</name>
    <name type="common">Booklouse</name>
    <dbReference type="NCBI Taxonomy" id="185214"/>
    <lineage>
        <taxon>Eukaryota</taxon>
        <taxon>Metazoa</taxon>
        <taxon>Ecdysozoa</taxon>
        <taxon>Arthropoda</taxon>
        <taxon>Hexapoda</taxon>
        <taxon>Insecta</taxon>
        <taxon>Pterygota</taxon>
        <taxon>Neoptera</taxon>
        <taxon>Paraneoptera</taxon>
        <taxon>Psocodea</taxon>
        <taxon>Troctomorpha</taxon>
        <taxon>Liposcelidetae</taxon>
        <taxon>Liposcelididae</taxon>
        <taxon>Liposcelis</taxon>
    </lineage>
</organism>
<evidence type="ECO:0000256" key="6">
    <source>
        <dbReference type="ARBA" id="ARBA00022989"/>
    </source>
</evidence>
<dbReference type="PANTHER" id="PTHR11403">
    <property type="entry name" value="CYTOCHROME C OXIDASE SUBUNIT III"/>
    <property type="match status" value="1"/>
</dbReference>
<name>A0A3Q8BYC9_LIPBO</name>
<evidence type="ECO:0000313" key="12">
    <source>
        <dbReference type="EMBL" id="ATU74598.1"/>
    </source>
</evidence>
<keyword evidence="8 11" id="KW-0496">Mitochondrion</keyword>
<sequence>MKMMKMSDFHLVDISPWPLMMSLATANAILSLYIKMNFLPCLLLMSASMIFVFLQWSRDIMRESTYQGMHPFKVQLSLKYGMILFITSEIMFFLSFFWTFFHSALNPTNEIGNSWPSWGVEPINPFGIPLLNTLVLVSSGASVTYAHHSMLNQNFNHSFLWVVTTIFLGGYFTILQLMEYSTSSFSIMDSVYGSIFFISTGFHGIHVLVGTLMIIYSLARLCNFQFSSAHHLMFEFSCWYWHFVDLIWLFLFLSIYWWGY</sequence>
<evidence type="ECO:0000259" key="10">
    <source>
        <dbReference type="PROSITE" id="PS50253"/>
    </source>
</evidence>
<feature type="domain" description="Heme-copper oxidase subunit III family profile" evidence="10">
    <location>
        <begin position="5"/>
        <end position="260"/>
    </location>
</feature>
<feature type="transmembrane region" description="Helical" evidence="9">
    <location>
        <begin position="12"/>
        <end position="30"/>
    </location>
</feature>
<evidence type="ECO:0000256" key="1">
    <source>
        <dbReference type="ARBA" id="ARBA00004141"/>
    </source>
</evidence>
<dbReference type="GO" id="GO:0016020">
    <property type="term" value="C:membrane"/>
    <property type="evidence" value="ECO:0007669"/>
    <property type="project" value="UniProtKB-SubCell"/>
</dbReference>
<comment type="function">
    <text evidence="8">Component of the cytochrome c oxidase, the last enzyme in the mitochondrial electron transport chain which drives oxidative phosphorylation. The respiratory chain contains 3 multisubunit complexes succinate dehydrogenase (complex II, CII), ubiquinol-cytochrome c oxidoreductase (cytochrome b-c1 complex, complex III, CIII) and cytochrome c oxidase (complex IV, CIV), that cooperate to transfer electrons derived from NADH and succinate to molecular oxygen, creating an electrochemical gradient over the inner membrane that drives transmembrane transport and the ATP synthase. Cytochrome c oxidase is the component of the respiratory chain that catalyzes the reduction of oxygen to water. Electrons originating from reduced cytochrome c in the intermembrane space (IMS) are transferred via the dinuclear copper A center (CU(A)) of subunit 2 and heme A of subunit 1 to the active site in subunit 1, a binuclear center (BNC) formed by heme A3 and copper B (CU(B)). The BNC reduces molecular oxygen to 2 water molecules using 4 electrons from cytochrome c in the IMS and 4 protons from the mitochondrial matrix.</text>
</comment>
<reference evidence="11" key="1">
    <citation type="submission" date="2017-02" db="EMBL/GenBank/DDBJ databases">
        <title>Mitochondrial genome organization varies among different groups of the booklouse, Liposcelis bostrychophila.</title>
        <authorList>
            <person name="Feng S.Q."/>
            <person name="Yang Q.Q."/>
            <person name="Li Z.H."/>
        </authorList>
    </citation>
    <scope>NUCLEOTIDE SEQUENCE</scope>
    <source>
        <strain evidence="11">HLM</strain>
        <strain evidence="12">SY</strain>
    </source>
</reference>
<keyword evidence="6 9" id="KW-1133">Transmembrane helix</keyword>
<evidence type="ECO:0000256" key="5">
    <source>
        <dbReference type="ARBA" id="ARBA00022967"/>
    </source>
</evidence>
<dbReference type="GO" id="GO:0005739">
    <property type="term" value="C:mitochondrion"/>
    <property type="evidence" value="ECO:0007669"/>
    <property type="project" value="TreeGrafter"/>
</dbReference>
<keyword evidence="5" id="KW-1278">Translocase</keyword>
<dbReference type="PROSITE" id="PS50253">
    <property type="entry name" value="COX3"/>
    <property type="match status" value="1"/>
</dbReference>
<evidence type="ECO:0000256" key="4">
    <source>
        <dbReference type="ARBA" id="ARBA00022692"/>
    </source>
</evidence>
<comment type="subcellular location">
    <subcellularLocation>
        <location evidence="1">Membrane</location>
        <topology evidence="1">Multi-pass membrane protein</topology>
    </subcellularLocation>
</comment>
<feature type="transmembrane region" description="Helical" evidence="9">
    <location>
        <begin position="158"/>
        <end position="178"/>
    </location>
</feature>
<dbReference type="GO" id="GO:0004129">
    <property type="term" value="F:cytochrome-c oxidase activity"/>
    <property type="evidence" value="ECO:0007669"/>
    <property type="project" value="InterPro"/>
</dbReference>
<evidence type="ECO:0000256" key="3">
    <source>
        <dbReference type="ARBA" id="ARBA00015944"/>
    </source>
</evidence>
<protein>
    <recommendedName>
        <fullName evidence="3 8">Cytochrome c oxidase subunit 3</fullName>
    </recommendedName>
</protein>
<feature type="transmembrane region" description="Helical" evidence="9">
    <location>
        <begin position="36"/>
        <end position="56"/>
    </location>
</feature>
<dbReference type="Pfam" id="PF00510">
    <property type="entry name" value="COX3"/>
    <property type="match status" value="1"/>
</dbReference>
<dbReference type="CDD" id="cd01665">
    <property type="entry name" value="Cyt_c_Oxidase_III"/>
    <property type="match status" value="1"/>
</dbReference>
<dbReference type="InterPro" id="IPR013833">
    <property type="entry name" value="Cyt_c_oxidase_su3_a-hlx"/>
</dbReference>
<geneLocation type="mitochondrion" evidence="11"/>
<evidence type="ECO:0000313" key="11">
    <source>
        <dbReference type="EMBL" id="ATU74585.1"/>
    </source>
</evidence>
<dbReference type="InterPro" id="IPR000298">
    <property type="entry name" value="Cyt_c_oxidase-like_su3"/>
</dbReference>
<dbReference type="PANTHER" id="PTHR11403:SF7">
    <property type="entry name" value="CYTOCHROME C OXIDASE SUBUNIT 3"/>
    <property type="match status" value="1"/>
</dbReference>
<keyword evidence="7 9" id="KW-0472">Membrane</keyword>
<dbReference type="EMBL" id="KY656896">
    <property type="protein sequence ID" value="ATU74598.1"/>
    <property type="molecule type" value="Genomic_DNA"/>
</dbReference>
<comment type="similarity">
    <text evidence="2 8">Belongs to the cytochrome c oxidase subunit 3 family.</text>
</comment>
<dbReference type="GO" id="GO:0006123">
    <property type="term" value="P:mitochondrial electron transport, cytochrome c to oxygen"/>
    <property type="evidence" value="ECO:0007669"/>
    <property type="project" value="TreeGrafter"/>
</dbReference>
<dbReference type="SUPFAM" id="SSF81452">
    <property type="entry name" value="Cytochrome c oxidase subunit III-like"/>
    <property type="match status" value="1"/>
</dbReference>
<dbReference type="InterPro" id="IPR035973">
    <property type="entry name" value="Cyt_c_oxidase_su3-like_sf"/>
</dbReference>
<feature type="transmembrane region" description="Helical" evidence="9">
    <location>
        <begin position="239"/>
        <end position="259"/>
    </location>
</feature>
<dbReference type="AlphaFoldDB" id="A0A3Q8BYC9"/>
<dbReference type="Gene3D" id="1.20.120.80">
    <property type="entry name" value="Cytochrome c oxidase, subunit III, four-helix bundle"/>
    <property type="match status" value="1"/>
</dbReference>
<evidence type="ECO:0000256" key="7">
    <source>
        <dbReference type="ARBA" id="ARBA00023136"/>
    </source>
</evidence>
<evidence type="ECO:0000256" key="9">
    <source>
        <dbReference type="SAM" id="Phobius"/>
    </source>
</evidence>
<dbReference type="Gene3D" id="1.10.287.70">
    <property type="match status" value="1"/>
</dbReference>
<feature type="transmembrane region" description="Helical" evidence="9">
    <location>
        <begin position="126"/>
        <end position="146"/>
    </location>
</feature>
<keyword evidence="4 8" id="KW-0812">Transmembrane</keyword>